<proteinExistence type="predicted"/>
<comment type="caution">
    <text evidence="2">The sequence shown here is derived from an EMBL/GenBank/DDBJ whole genome shotgun (WGS) entry which is preliminary data.</text>
</comment>
<dbReference type="NCBIfam" id="TIGR02595">
    <property type="entry name" value="PEP_CTERM"/>
    <property type="match status" value="1"/>
</dbReference>
<dbReference type="RefSeq" id="WP_229430764.1">
    <property type="nucleotide sequence ID" value="NZ_JAJHPV010000004.1"/>
</dbReference>
<gene>
    <name evidence="2" type="ORF">LMJ30_02520</name>
</gene>
<name>A0ABS8INT1_9BURK</name>
<dbReference type="InterPro" id="IPR013424">
    <property type="entry name" value="Ice-binding_C"/>
</dbReference>
<reference evidence="2 3" key="1">
    <citation type="submission" date="2021-11" db="EMBL/GenBank/DDBJ databases">
        <authorList>
            <person name="Huq M.A."/>
        </authorList>
    </citation>
    <scope>NUCLEOTIDE SEQUENCE [LARGE SCALE GENOMIC DNA]</scope>
    <source>
        <strain evidence="2 3">MAHUQ-52</strain>
    </source>
</reference>
<evidence type="ECO:0000313" key="2">
    <source>
        <dbReference type="EMBL" id="MCC6069833.1"/>
    </source>
</evidence>
<organism evidence="2 3">
    <name type="scientific">Massilia agrisoli</name>
    <dbReference type="NCBI Taxonomy" id="2892444"/>
    <lineage>
        <taxon>Bacteria</taxon>
        <taxon>Pseudomonadati</taxon>
        <taxon>Pseudomonadota</taxon>
        <taxon>Betaproteobacteria</taxon>
        <taxon>Burkholderiales</taxon>
        <taxon>Oxalobacteraceae</taxon>
        <taxon>Telluria group</taxon>
        <taxon>Massilia</taxon>
    </lineage>
</organism>
<keyword evidence="3" id="KW-1185">Reference proteome</keyword>
<protein>
    <submittedName>
        <fullName evidence="2">PEP-CTERM sorting domain-containing protein</fullName>
    </submittedName>
</protein>
<evidence type="ECO:0000313" key="3">
    <source>
        <dbReference type="Proteomes" id="UP001198701"/>
    </source>
</evidence>
<accession>A0ABS8INT1</accession>
<dbReference type="Proteomes" id="UP001198701">
    <property type="component" value="Unassembled WGS sequence"/>
</dbReference>
<evidence type="ECO:0000259" key="1">
    <source>
        <dbReference type="Pfam" id="PF07589"/>
    </source>
</evidence>
<feature type="domain" description="Ice-binding protein C-terminal" evidence="1">
    <location>
        <begin position="174"/>
        <end position="195"/>
    </location>
</feature>
<dbReference type="Pfam" id="PF07589">
    <property type="entry name" value="PEP-CTERM"/>
    <property type="match status" value="1"/>
</dbReference>
<sequence length="199" mass="21322">MFSLINTSKITKSVIAGTALVIGSMFSSTAIAEPMYTADMLLGSANLGNSSVNDEMDYLRDLVGDPELDLIEKVDTENPALIALDDEGQWYIDVAPDEPGYFMLKFGTGGTGVTDSHYFFENIAELTKLVWTNDQVNFLTGGDCGANNQNACNIGRLSHFLIADDDGGGPPTEVPEPGSVALAGLGMLGLWFSRRSLKK</sequence>
<dbReference type="EMBL" id="JAJHPV010000004">
    <property type="protein sequence ID" value="MCC6069833.1"/>
    <property type="molecule type" value="Genomic_DNA"/>
</dbReference>